<feature type="domain" description="Metalloprotease TldD/E C-terminal" evidence="6">
    <location>
        <begin position="194"/>
        <end position="415"/>
    </location>
</feature>
<keyword evidence="2" id="KW-0645">Protease</keyword>
<evidence type="ECO:0000259" key="7">
    <source>
        <dbReference type="Pfam" id="PF19290"/>
    </source>
</evidence>
<reference evidence="8" key="1">
    <citation type="journal article" date="2020" name="mSystems">
        <title>Genome- and Community-Level Interaction Insights into Carbon Utilization and Element Cycling Functions of Hydrothermarchaeota in Hydrothermal Sediment.</title>
        <authorList>
            <person name="Zhou Z."/>
            <person name="Liu Y."/>
            <person name="Xu W."/>
            <person name="Pan J."/>
            <person name="Luo Z.H."/>
            <person name="Li M."/>
        </authorList>
    </citation>
    <scope>NUCLEOTIDE SEQUENCE [LARGE SCALE GENOMIC DNA]</scope>
    <source>
        <strain evidence="8">SpSt-587</strain>
    </source>
</reference>
<evidence type="ECO:0000256" key="1">
    <source>
        <dbReference type="ARBA" id="ARBA00005836"/>
    </source>
</evidence>
<comment type="similarity">
    <text evidence="1">Belongs to the peptidase U62 family.</text>
</comment>
<dbReference type="AlphaFoldDB" id="A0A7J3M069"/>
<feature type="domain" description="Metalloprotease TldD/E central" evidence="7">
    <location>
        <begin position="87"/>
        <end position="147"/>
    </location>
</feature>
<dbReference type="SUPFAM" id="SSF111283">
    <property type="entry name" value="Putative modulator of DNA gyrase, PmbA/TldD"/>
    <property type="match status" value="1"/>
</dbReference>
<evidence type="ECO:0000256" key="3">
    <source>
        <dbReference type="ARBA" id="ARBA00022801"/>
    </source>
</evidence>
<dbReference type="Pfam" id="PF01523">
    <property type="entry name" value="PmbA_TldD_1st"/>
    <property type="match status" value="1"/>
</dbReference>
<keyword evidence="4" id="KW-0482">Metalloprotease</keyword>
<dbReference type="Pfam" id="PF19289">
    <property type="entry name" value="PmbA_TldD_3rd"/>
    <property type="match status" value="1"/>
</dbReference>
<dbReference type="PANTHER" id="PTHR30624:SF0">
    <property type="entry name" value="METALLOPROTEASE SLR0863"/>
    <property type="match status" value="1"/>
</dbReference>
<dbReference type="InterPro" id="IPR045570">
    <property type="entry name" value="Metalloprtase-TldD/E_cen_dom"/>
</dbReference>
<protein>
    <submittedName>
        <fullName evidence="8">TldD/PmbA family protein</fullName>
    </submittedName>
</protein>
<accession>A0A7J3M069</accession>
<keyword evidence="3" id="KW-0378">Hydrolase</keyword>
<organism evidence="8">
    <name type="scientific">Archaeoglobus fulgidus</name>
    <dbReference type="NCBI Taxonomy" id="2234"/>
    <lineage>
        <taxon>Archaea</taxon>
        <taxon>Methanobacteriati</taxon>
        <taxon>Methanobacteriota</taxon>
        <taxon>Archaeoglobi</taxon>
        <taxon>Archaeoglobales</taxon>
        <taxon>Archaeoglobaceae</taxon>
        <taxon>Archaeoglobus</taxon>
    </lineage>
</organism>
<dbReference type="EMBL" id="DSYZ01000015">
    <property type="protein sequence ID" value="HGT82233.1"/>
    <property type="molecule type" value="Genomic_DNA"/>
</dbReference>
<evidence type="ECO:0000313" key="8">
    <source>
        <dbReference type="EMBL" id="HGT82233.1"/>
    </source>
</evidence>
<dbReference type="InterPro" id="IPR035068">
    <property type="entry name" value="TldD/PmbA_N"/>
</dbReference>
<gene>
    <name evidence="8" type="ORF">ENT52_00660</name>
</gene>
<comment type="caution">
    <text evidence="8">The sequence shown here is derived from an EMBL/GenBank/DDBJ whole genome shotgun (WGS) entry which is preliminary data.</text>
</comment>
<dbReference type="GO" id="GO:0005829">
    <property type="term" value="C:cytosol"/>
    <property type="evidence" value="ECO:0007669"/>
    <property type="project" value="TreeGrafter"/>
</dbReference>
<dbReference type="InterPro" id="IPR045569">
    <property type="entry name" value="Metalloprtase-TldD/E_C"/>
</dbReference>
<dbReference type="InterPro" id="IPR025502">
    <property type="entry name" value="TldD"/>
</dbReference>
<dbReference type="PIRSF" id="PIRSF004919">
    <property type="entry name" value="TldD"/>
    <property type="match status" value="1"/>
</dbReference>
<name>A0A7J3M069_ARCFL</name>
<evidence type="ECO:0000259" key="5">
    <source>
        <dbReference type="Pfam" id="PF01523"/>
    </source>
</evidence>
<evidence type="ECO:0000259" key="6">
    <source>
        <dbReference type="Pfam" id="PF19289"/>
    </source>
</evidence>
<sequence>MFYDIRELEIESLVITLENGAIEKPKKVFFSSKCFRVLENGFWGIFEGNVSDPKGIEEAKRNIIGKGDVEIEKVVAKGRHELKAKIPPQDVDVEEKIAFLKDLKKRLNARNSKISYIESLRKFSYRDSEGSDVSYFVPRVGISVLAVEKGNTLQFLSKRLMKPGGMEKLENAHELIDEINEVLPKLVNAKAPPSGDMNVLMDPQLAGVFIHEAFGHAAEADHVLQGSSVLSGRIGEKIAGDNVTIIDDPTIEEFGFFPFDDEGVMARRKILVENGVLKSYLHSRETAKKLGGVPGNARAEGVAFPIVRMSNTFLSPGTYEFEELLELCKDGVFLVGSRGGETNPATGYFHFSAQYGYVVRNGEIAEMIRDVGIMGTLDLLKDLKLGKSLRFDPGFCGKASQTVPVADGAPEVLCKAKVGGA</sequence>
<dbReference type="InterPro" id="IPR036059">
    <property type="entry name" value="TldD/PmbA_sf"/>
</dbReference>
<dbReference type="PANTHER" id="PTHR30624">
    <property type="entry name" value="UNCHARACTERIZED PROTEIN TLDD AND PMBA"/>
    <property type="match status" value="1"/>
</dbReference>
<proteinExistence type="inferred from homology"/>
<dbReference type="GO" id="GO:0006508">
    <property type="term" value="P:proteolysis"/>
    <property type="evidence" value="ECO:0007669"/>
    <property type="project" value="UniProtKB-KW"/>
</dbReference>
<dbReference type="GO" id="GO:0008237">
    <property type="term" value="F:metallopeptidase activity"/>
    <property type="evidence" value="ECO:0007669"/>
    <property type="project" value="UniProtKB-KW"/>
</dbReference>
<feature type="domain" description="Metalloprotease TldD/E N-terminal" evidence="5">
    <location>
        <begin position="3"/>
        <end position="59"/>
    </location>
</feature>
<dbReference type="Gene3D" id="3.30.2290.10">
    <property type="entry name" value="PmbA/TldD superfamily"/>
    <property type="match status" value="1"/>
</dbReference>
<dbReference type="InterPro" id="IPR051463">
    <property type="entry name" value="Peptidase_U62_metallo"/>
</dbReference>
<dbReference type="InterPro" id="IPR002510">
    <property type="entry name" value="Metalloprtase-TldD/E_N"/>
</dbReference>
<dbReference type="Pfam" id="PF19290">
    <property type="entry name" value="PmbA_TldD_2nd"/>
    <property type="match status" value="1"/>
</dbReference>
<evidence type="ECO:0000256" key="4">
    <source>
        <dbReference type="ARBA" id="ARBA00023049"/>
    </source>
</evidence>
<evidence type="ECO:0000256" key="2">
    <source>
        <dbReference type="ARBA" id="ARBA00022670"/>
    </source>
</evidence>